<feature type="chain" id="PRO_5040505069" description="Ig-like domain-containing protein" evidence="3">
    <location>
        <begin position="19"/>
        <end position="2440"/>
    </location>
</feature>
<keyword evidence="6" id="KW-1185">Reference proteome</keyword>
<feature type="compositionally biased region" description="Polar residues" evidence="1">
    <location>
        <begin position="1149"/>
        <end position="1165"/>
    </location>
</feature>
<dbReference type="InterPro" id="IPR003599">
    <property type="entry name" value="Ig_sub"/>
</dbReference>
<feature type="region of interest" description="Disordered" evidence="1">
    <location>
        <begin position="1784"/>
        <end position="1810"/>
    </location>
</feature>
<keyword evidence="2" id="KW-0812">Transmembrane</keyword>
<evidence type="ECO:0000256" key="3">
    <source>
        <dbReference type="SAM" id="SignalP"/>
    </source>
</evidence>
<evidence type="ECO:0000313" key="6">
    <source>
        <dbReference type="Proteomes" id="UP001152759"/>
    </source>
</evidence>
<feature type="compositionally biased region" description="Basic residues" evidence="1">
    <location>
        <begin position="2296"/>
        <end position="2310"/>
    </location>
</feature>
<dbReference type="InterPro" id="IPR011641">
    <property type="entry name" value="Tyr-kin_ephrin_A/B_rcpt-like"/>
</dbReference>
<feature type="region of interest" description="Disordered" evidence="1">
    <location>
        <begin position="1592"/>
        <end position="1625"/>
    </location>
</feature>
<evidence type="ECO:0000259" key="4">
    <source>
        <dbReference type="PROSITE" id="PS50835"/>
    </source>
</evidence>
<feature type="compositionally biased region" description="Polar residues" evidence="1">
    <location>
        <begin position="460"/>
        <end position="476"/>
    </location>
</feature>
<feature type="signal peptide" evidence="3">
    <location>
        <begin position="1"/>
        <end position="18"/>
    </location>
</feature>
<keyword evidence="3" id="KW-0732">Signal</keyword>
<feature type="compositionally biased region" description="Basic residues" evidence="1">
    <location>
        <begin position="1607"/>
        <end position="1624"/>
    </location>
</feature>
<reference evidence="5" key="1">
    <citation type="submission" date="2021-12" db="EMBL/GenBank/DDBJ databases">
        <authorList>
            <person name="King R."/>
        </authorList>
    </citation>
    <scope>NUCLEOTIDE SEQUENCE</scope>
</reference>
<feature type="region of interest" description="Disordered" evidence="1">
    <location>
        <begin position="2286"/>
        <end position="2327"/>
    </location>
</feature>
<dbReference type="Gene3D" id="2.60.40.10">
    <property type="entry name" value="Immunoglobulins"/>
    <property type="match status" value="1"/>
</dbReference>
<feature type="compositionally biased region" description="Basic and acidic residues" evidence="1">
    <location>
        <begin position="2417"/>
        <end position="2433"/>
    </location>
</feature>
<dbReference type="InterPro" id="IPR013783">
    <property type="entry name" value="Ig-like_fold"/>
</dbReference>
<evidence type="ECO:0000256" key="1">
    <source>
        <dbReference type="SAM" id="MobiDB-lite"/>
    </source>
</evidence>
<keyword evidence="2" id="KW-0472">Membrane</keyword>
<feature type="region of interest" description="Disordered" evidence="1">
    <location>
        <begin position="1144"/>
        <end position="1165"/>
    </location>
</feature>
<gene>
    <name evidence="5" type="ORF">BEMITA_LOCUS6584</name>
</gene>
<dbReference type="Gene3D" id="2.10.50.10">
    <property type="entry name" value="Tumor Necrosis Factor Receptor, subunit A, domain 2"/>
    <property type="match status" value="1"/>
</dbReference>
<dbReference type="Proteomes" id="UP001152759">
    <property type="component" value="Chromosome 3"/>
</dbReference>
<dbReference type="SUPFAM" id="SSF57184">
    <property type="entry name" value="Growth factor receptor domain"/>
    <property type="match status" value="1"/>
</dbReference>
<dbReference type="SUPFAM" id="SSF48726">
    <property type="entry name" value="Immunoglobulin"/>
    <property type="match status" value="1"/>
</dbReference>
<dbReference type="Pfam" id="PF07699">
    <property type="entry name" value="Ephrin_rec_like"/>
    <property type="match status" value="1"/>
</dbReference>
<dbReference type="SMART" id="SM00409">
    <property type="entry name" value="IG"/>
    <property type="match status" value="1"/>
</dbReference>
<feature type="domain" description="Ig-like" evidence="4">
    <location>
        <begin position="1925"/>
        <end position="2003"/>
    </location>
</feature>
<dbReference type="SMART" id="SM01411">
    <property type="entry name" value="Ephrin_rec_like"/>
    <property type="match status" value="1"/>
</dbReference>
<dbReference type="PROSITE" id="PS50835">
    <property type="entry name" value="IG_LIKE"/>
    <property type="match status" value="1"/>
</dbReference>
<evidence type="ECO:0000256" key="2">
    <source>
        <dbReference type="SAM" id="Phobius"/>
    </source>
</evidence>
<protein>
    <recommendedName>
        <fullName evidence="4">Ig-like domain-containing protein</fullName>
    </recommendedName>
</protein>
<evidence type="ECO:0000313" key="5">
    <source>
        <dbReference type="EMBL" id="CAH0387585.1"/>
    </source>
</evidence>
<dbReference type="InterPro" id="IPR036179">
    <property type="entry name" value="Ig-like_dom_sf"/>
</dbReference>
<keyword evidence="2" id="KW-1133">Transmembrane helix</keyword>
<proteinExistence type="predicted"/>
<dbReference type="InterPro" id="IPR009030">
    <property type="entry name" value="Growth_fac_rcpt_cys_sf"/>
</dbReference>
<feature type="region of interest" description="Disordered" evidence="1">
    <location>
        <begin position="2401"/>
        <end position="2440"/>
    </location>
</feature>
<organism evidence="5 6">
    <name type="scientific">Bemisia tabaci</name>
    <name type="common">Sweetpotato whitefly</name>
    <name type="synonym">Aleurodes tabaci</name>
    <dbReference type="NCBI Taxonomy" id="7038"/>
    <lineage>
        <taxon>Eukaryota</taxon>
        <taxon>Metazoa</taxon>
        <taxon>Ecdysozoa</taxon>
        <taxon>Arthropoda</taxon>
        <taxon>Hexapoda</taxon>
        <taxon>Insecta</taxon>
        <taxon>Pterygota</taxon>
        <taxon>Neoptera</taxon>
        <taxon>Paraneoptera</taxon>
        <taxon>Hemiptera</taxon>
        <taxon>Sternorrhyncha</taxon>
        <taxon>Aleyrodoidea</taxon>
        <taxon>Aleyrodidae</taxon>
        <taxon>Aleyrodinae</taxon>
        <taxon>Bemisia</taxon>
    </lineage>
</organism>
<feature type="region of interest" description="Disordered" evidence="1">
    <location>
        <begin position="66"/>
        <end position="87"/>
    </location>
</feature>
<dbReference type="InterPro" id="IPR007110">
    <property type="entry name" value="Ig-like_dom"/>
</dbReference>
<feature type="transmembrane region" description="Helical" evidence="2">
    <location>
        <begin position="2251"/>
        <end position="2276"/>
    </location>
</feature>
<accession>A0A9P0F196</accession>
<dbReference type="EMBL" id="OU963864">
    <property type="protein sequence ID" value="CAH0387585.1"/>
    <property type="molecule type" value="Genomic_DNA"/>
</dbReference>
<sequence>MQFLTPLILLNMSSSTEAYLWNGSSENPSMKLPVETSTFNKVSPITLSFPENSSLPPAFEKPLVIRNNLSPPPQESETKTVSVSSNSSQDHNLECSVKLLMYNDTNLSHHEFYLMRGNQSDGLLFHDFIMLAQKNGTNSSFKPVFESLKSSATFSPVIQNISLLKFSSNHTPPSFLSNSNIPSIQSLNRTKNETISLPGRTNTPEVLAILDSKGSVSQLTDDVGKYAEIENSQVYVTKSSITHKNVSSQSNFNWTQEKGGKYFPSSTKVSENSLVSCLSPTMESVGIKRKPLSVDLVHHTESSSAATPNSITATHAFLSKGMSAKSVYGTAKLAEKCTPRSVSSSSNTYKILSNLTNYENLSTASFFNTSPSPAKTSKSFNDCMLKATSVNSNQSSNFFTTNTTRDFQWQMNGSKVKKYQNDERTSIMKNPGKSQVKEFVPVKEKSPKALPSNFPAKKNALSSNSVKSTTETVSFPKHTSSTTEFRSLSSARSMFNQINFTTNKISPLSTKKFINLNENKSKNEGTTDYQNLKILQQMNDDISEARSSNFSELTISDFTNSPLSSTNTSSENQLSNIQFESPNMELTQPELEDLNSVIDLNDLYNLQLDSNTLSEHVETTTLPYLSTNFIPESSIHVPSLSTRSKQSSNPSARSDCFSPVSNASFQTNFMQTSDSPNVVPIYRADRFLPVVDPQQIWMAPNKSLPNSQSNFDTYVSVAPSVRQLYSFRSQDYLPANAIRRANLDSDQNSLISNVRAAYQTTIKPHFMTEKLSSLQSSNVFTPYVTVRQNFQNSNRGQTFTSAQVTLFSQNNSQSNFFNVPSRFFVSNKIMSDHSRELVPMPETRISSVPQSVFENFSPTLQSFHGFPSTLADTMALPDSDQFASLRNLNSSHLGVKPIVFLFNAYKKNGSSHHNQSIEFSDLPASDVLKTISKNSKTPLLAVLKGYNRLTDTPLPMNSTVQNKLIGMRSANEVYSTERLIGNQREITGFKNPSKLESEQNLLSKQSPGLQMAPSMMHPNSGPATKAFNMAVPCENDSPFLSKSAFNSVPISKGAKSWFDNPLLDSSSGSMLKIDFAHTIEPPPLLLSYLIGPTKSVGYPTIVNPFSNGSTPVSCIIMPDMGNSQVGSVLPVNKWLLNSSFPSEPMNDAHTASSDWQTTSKVENNESPQIVSNRSFKLISIPQNDLHFKLCSEKNNKNPTILSESIVSQFNHLKALRNDIGEKPSKSHLSESQPYPFNKFLKTNEETDVESLCHLLNSSGSNFQNTDSFPNHSNKQDDEIDFRIGLHHDSLRNSQSPKSTRISKDDLDLDYTVRRKDPQSEFQPVQPPIFLWNSPSNSPSKIIFNSFPKIFYDSPKELSSQERFLGESPKVFALSPSLQVINPVFLLPNDDAITSAMRGQLEPTAYDPSVAYTKKQRKLSKFYQNVLPKKSDKEKSKSVIPWDFALSIPSNLTPNLKETALPGVGAAFFVEDSLKKSAFKNTSIDLTVSSEVNNANLGHKISDKIFKVINESGSETNHSPSTLNAMKSNMNQQSVTPVHFQVTAKIDLPDQKLGEKIHNTPVIIQVLIQNRTGPTKNPPFDHKSRVNFHKGMKSSHRKVHPCLTSNHHSFRHPRKKYGLHSRHYRSRDSGIEKLSHSTEEFPHSSAELNHGISKSAAQHGENNFSSGSLRREKQDFSNHHHLEAGQLRSKIFPQSLKKPISAQPLNHRHWHSAKANLRITPSNGSRNVVGHLQRKLKNYDSGKMLNNLFEYSDYDPWNWNSTSADLINSGSSEQLSPDWFILPNSSPTPRKNINPRWAQKPQEESVAPTKSSEFSAEDCKLAYGSKCVCDMSKVLTDYDTIICDEESTEEAKLRAILEYRCSSYLPLPAGYYIDKSTKSLPIDVTEQVAPENLNGSKEINAEVLSHLQRVDITSIGTSRLRYAFVGSKVEIPCYDNFQTPLPIKATDSIQYKWQKGKKVITEGRMKESPNGTLTIDSVVMMDTGIFFCIISFSSPEMKNQERIFNHTLSVVTVPKITIQAVIHFKTNARCKLEILQMFNSYIPPLIQESICEAGEKDNEICEIGVFHPLCLQNKTDSTIMSLNVQMNVRSIEDLIIHSYANKAVCGPVCHQKLYIKTSLILKESLQEALLTPILDATSISDTALTPLPSSFNMKMTVGCDAGFRLAENFCVPCPPHWFSPEGSTVCTKCPAGFYQPQIGSRACLRCPSPLTQGCNVIANVFNNHKKDGVNGSADAGVMPTESPSSGDTLRKILLILLSAAVLFTIVYYCVGAIIRIFSPRKSESFSSEKVPLQSGSKRGKKSKRKRSSSWKKKQEEIPLQDLGPSNFEDSDDISSYAETKFGPNVSTKRGEPQFQEEGNAFLNQCKNVKETARSCKRRKKWFPTFRSKRSKNHEYLELPEIRPLRKGNAPHRNAAVSDEVKRTVRTPERRRKEASAQPDFS</sequence>
<name>A0A9P0F196_BEMTA</name>
<feature type="region of interest" description="Disordered" evidence="1">
    <location>
        <begin position="446"/>
        <end position="476"/>
    </location>
</feature>